<name>A0A917P433_9ACTN</name>
<protein>
    <submittedName>
        <fullName evidence="3">ATP/GTP-binding protein</fullName>
    </submittedName>
</protein>
<dbReference type="RefSeq" id="WP_229841462.1">
    <property type="nucleotide sequence ID" value="NZ_BMQA01000065.1"/>
</dbReference>
<evidence type="ECO:0000256" key="2">
    <source>
        <dbReference type="SAM" id="SignalP"/>
    </source>
</evidence>
<evidence type="ECO:0000313" key="4">
    <source>
        <dbReference type="Proteomes" id="UP000657574"/>
    </source>
</evidence>
<sequence length="283" mass="29385">MLTRHAIATAIACALVVAGTTSAYAGEDPDISKGNCDLMSFCVGVGDKDRTGGRRGQHLGSEHNAFTGNSKPSDCSVRAMDPQPPPGSKYHREGKTVYERVCSVEGQDGLVDITFVGTDPGQNAPAMDPQVVAHQAVDKMLLAGPDIASPRADGKYTVGVPMWMWVNQSATTYGPNTASASAGGITVTATAKVSKIVWQMGDGSSVTCNGPGTPYQASEGMAQSPTCGHVYSKTSAGAKSGKYQVTATSTWTIDWQGGGAAGQLTEIRQTNVQVAIGELQVVR</sequence>
<organism evidence="3 4">
    <name type="scientific">Streptomyces brasiliensis</name>
    <dbReference type="NCBI Taxonomy" id="1954"/>
    <lineage>
        <taxon>Bacteria</taxon>
        <taxon>Bacillati</taxon>
        <taxon>Actinomycetota</taxon>
        <taxon>Actinomycetes</taxon>
        <taxon>Kitasatosporales</taxon>
        <taxon>Streptomycetaceae</taxon>
        <taxon>Streptomyces</taxon>
    </lineage>
</organism>
<dbReference type="EMBL" id="BMQA01000065">
    <property type="protein sequence ID" value="GGJ60673.1"/>
    <property type="molecule type" value="Genomic_DNA"/>
</dbReference>
<accession>A0A917P433</accession>
<gene>
    <name evidence="3" type="ORF">GCM10010121_084150</name>
</gene>
<dbReference type="Proteomes" id="UP000657574">
    <property type="component" value="Unassembled WGS sequence"/>
</dbReference>
<feature type="chain" id="PRO_5036973181" evidence="2">
    <location>
        <begin position="26"/>
        <end position="283"/>
    </location>
</feature>
<evidence type="ECO:0000256" key="1">
    <source>
        <dbReference type="SAM" id="MobiDB-lite"/>
    </source>
</evidence>
<keyword evidence="4" id="KW-1185">Reference proteome</keyword>
<reference evidence="3" key="1">
    <citation type="journal article" date="2014" name="Int. J. Syst. Evol. Microbiol.">
        <title>Complete genome sequence of Corynebacterium casei LMG S-19264T (=DSM 44701T), isolated from a smear-ripened cheese.</title>
        <authorList>
            <consortium name="US DOE Joint Genome Institute (JGI-PGF)"/>
            <person name="Walter F."/>
            <person name="Albersmeier A."/>
            <person name="Kalinowski J."/>
            <person name="Ruckert C."/>
        </authorList>
    </citation>
    <scope>NUCLEOTIDE SEQUENCE</scope>
    <source>
        <strain evidence="3">JCM 3086</strain>
    </source>
</reference>
<reference evidence="3" key="2">
    <citation type="submission" date="2020-09" db="EMBL/GenBank/DDBJ databases">
        <authorList>
            <person name="Sun Q."/>
            <person name="Ohkuma M."/>
        </authorList>
    </citation>
    <scope>NUCLEOTIDE SEQUENCE</scope>
    <source>
        <strain evidence="3">JCM 3086</strain>
    </source>
</reference>
<feature type="compositionally biased region" description="Polar residues" evidence="1">
    <location>
        <begin position="64"/>
        <end position="73"/>
    </location>
</feature>
<feature type="signal peptide" evidence="2">
    <location>
        <begin position="1"/>
        <end position="25"/>
    </location>
</feature>
<dbReference type="AlphaFoldDB" id="A0A917P433"/>
<keyword evidence="2" id="KW-0732">Signal</keyword>
<evidence type="ECO:0000313" key="3">
    <source>
        <dbReference type="EMBL" id="GGJ60673.1"/>
    </source>
</evidence>
<proteinExistence type="predicted"/>
<feature type="region of interest" description="Disordered" evidence="1">
    <location>
        <begin position="53"/>
        <end position="92"/>
    </location>
</feature>
<comment type="caution">
    <text evidence="3">The sequence shown here is derived from an EMBL/GenBank/DDBJ whole genome shotgun (WGS) entry which is preliminary data.</text>
</comment>